<dbReference type="AlphaFoldDB" id="A0A9X3B8N3"/>
<accession>A0A9X3B8N3</accession>
<dbReference type="Proteomes" id="UP001155483">
    <property type="component" value="Unassembled WGS sequence"/>
</dbReference>
<proteinExistence type="predicted"/>
<protein>
    <recommendedName>
        <fullName evidence="4">Transporter</fullName>
    </recommendedName>
</protein>
<organism evidence="2 3">
    <name type="scientific">Paraflavisolibacter caeni</name>
    <dbReference type="NCBI Taxonomy" id="2982496"/>
    <lineage>
        <taxon>Bacteria</taxon>
        <taxon>Pseudomonadati</taxon>
        <taxon>Bacteroidota</taxon>
        <taxon>Chitinophagia</taxon>
        <taxon>Chitinophagales</taxon>
        <taxon>Chitinophagaceae</taxon>
        <taxon>Paraflavisolibacter</taxon>
    </lineage>
</organism>
<feature type="chain" id="PRO_5040780210" description="Transporter" evidence="1">
    <location>
        <begin position="25"/>
        <end position="309"/>
    </location>
</feature>
<feature type="signal peptide" evidence="1">
    <location>
        <begin position="1"/>
        <end position="24"/>
    </location>
</feature>
<name>A0A9X3B8N3_9BACT</name>
<comment type="caution">
    <text evidence="2">The sequence shown here is derived from an EMBL/GenBank/DDBJ whole genome shotgun (WGS) entry which is preliminary data.</text>
</comment>
<evidence type="ECO:0000313" key="3">
    <source>
        <dbReference type="Proteomes" id="UP001155483"/>
    </source>
</evidence>
<reference evidence="2" key="2">
    <citation type="submission" date="2023-04" db="EMBL/GenBank/DDBJ databases">
        <title>Paracnuella aquatica gen. nov., sp. nov., a member of the family Chitinophagaceae isolated from a hot spring.</title>
        <authorList>
            <person name="Wang C."/>
        </authorList>
    </citation>
    <scope>NUCLEOTIDE SEQUENCE</scope>
    <source>
        <strain evidence="2">LB-8</strain>
    </source>
</reference>
<evidence type="ECO:0008006" key="4">
    <source>
        <dbReference type="Google" id="ProtNLM"/>
    </source>
</evidence>
<keyword evidence="1" id="KW-0732">Signal</keyword>
<sequence length="309" mass="34845">MKRMLTVLVVIPFMLLLVPARSHAQTDLDAIMMNKYQFCNGFMYNYASWDHYWEGTFKRDNKNMGTVSTQSVMYMANYGITDRLNIMAGAPYVWTKASAGTLHSMKGVQDLSLFVKWKPVTWTFGKNKISLFTIGGFSTPLADYVIDFLPMSIGLGSTNITARGMVDYKHKRFTATGSAAYVWRSNVKLDRDSYYDTELHLTDEIKMPNVANYQLRTGYRGRYLIAEALLTNMTTLGGFDITKNNMPFPSNRMNATTVGVNLKYTVKQLANLDVYAGGNYTIAGRNAGQATAYNAGLFYAFYFCKKPKS</sequence>
<reference evidence="2" key="1">
    <citation type="submission" date="2022-09" db="EMBL/GenBank/DDBJ databases">
        <authorList>
            <person name="Yuan C."/>
            <person name="Ke Z."/>
        </authorList>
    </citation>
    <scope>NUCLEOTIDE SEQUENCE</scope>
    <source>
        <strain evidence="2">LB-8</strain>
    </source>
</reference>
<gene>
    <name evidence="2" type="ORF">OCK74_12685</name>
</gene>
<evidence type="ECO:0000313" key="2">
    <source>
        <dbReference type="EMBL" id="MCU7549981.1"/>
    </source>
</evidence>
<evidence type="ECO:0000256" key="1">
    <source>
        <dbReference type="SAM" id="SignalP"/>
    </source>
</evidence>
<dbReference type="RefSeq" id="WP_279297420.1">
    <property type="nucleotide sequence ID" value="NZ_JAOTIF010000008.1"/>
</dbReference>
<dbReference type="EMBL" id="JAOTIF010000008">
    <property type="protein sequence ID" value="MCU7549981.1"/>
    <property type="molecule type" value="Genomic_DNA"/>
</dbReference>
<keyword evidence="3" id="KW-1185">Reference proteome</keyword>